<gene>
    <name evidence="2" type="ORF">DYI25_07770</name>
</gene>
<comment type="caution">
    <text evidence="2">The sequence shown here is derived from an EMBL/GenBank/DDBJ whole genome shotgun (WGS) entry which is preliminary data.</text>
</comment>
<sequence>MYLAIAVAVHLILAYFLIDWKRWRDYYPTIQFYIISNLMYNFLFFNHTLWAYKPRSPWLNHTFIDLSFSLIMMPIILMIYLRHIPKVFKNALFYISTWVIIFTVVEYFFQRSGLFIYNNGWGIINSAIFNVIMLSVLGIHYRRPLYGILISIPIIAILLYFHHPSFGDLK</sequence>
<feature type="transmembrane region" description="Helical" evidence="1">
    <location>
        <begin position="121"/>
        <end position="139"/>
    </location>
</feature>
<feature type="transmembrane region" description="Helical" evidence="1">
    <location>
        <begin position="63"/>
        <end position="85"/>
    </location>
</feature>
<feature type="transmembrane region" description="Helical" evidence="1">
    <location>
        <begin position="30"/>
        <end position="51"/>
    </location>
</feature>
<feature type="transmembrane region" description="Helical" evidence="1">
    <location>
        <begin position="145"/>
        <end position="161"/>
    </location>
</feature>
<keyword evidence="1" id="KW-1133">Transmembrane helix</keyword>
<dbReference type="Proteomes" id="UP000761411">
    <property type="component" value="Unassembled WGS sequence"/>
</dbReference>
<feature type="transmembrane region" description="Helical" evidence="1">
    <location>
        <begin position="91"/>
        <end position="109"/>
    </location>
</feature>
<reference evidence="2 3" key="1">
    <citation type="journal article" date="2021" name="Microorganisms">
        <title>Bacterial Dimethylsulfoniopropionate Biosynthesis in the East China Sea.</title>
        <authorList>
            <person name="Liu J."/>
            <person name="Zhang Y."/>
            <person name="Liu J."/>
            <person name="Zhong H."/>
            <person name="Williams B.T."/>
            <person name="Zheng Y."/>
            <person name="Curson A.R.J."/>
            <person name="Sun C."/>
            <person name="Sun H."/>
            <person name="Song D."/>
            <person name="Wagner Mackenzie B."/>
            <person name="Bermejo Martinez A."/>
            <person name="Todd J.D."/>
            <person name="Zhang X.H."/>
        </authorList>
    </citation>
    <scope>NUCLEOTIDE SEQUENCE [LARGE SCALE GENOMIC DNA]</scope>
    <source>
        <strain evidence="2 3">ESS08</strain>
    </source>
</reference>
<dbReference type="NCBIfam" id="NF041644">
    <property type="entry name" value="CBO0543_fam"/>
    <property type="match status" value="1"/>
</dbReference>
<dbReference type="EMBL" id="QTKX01000001">
    <property type="protein sequence ID" value="MBS8264330.1"/>
    <property type="molecule type" value="Genomic_DNA"/>
</dbReference>
<name>A0A944CJC5_9BACI</name>
<keyword evidence="3" id="KW-1185">Reference proteome</keyword>
<organism evidence="2 3">
    <name type="scientific">Mesobacillus boroniphilus</name>
    <dbReference type="NCBI Taxonomy" id="308892"/>
    <lineage>
        <taxon>Bacteria</taxon>
        <taxon>Bacillati</taxon>
        <taxon>Bacillota</taxon>
        <taxon>Bacilli</taxon>
        <taxon>Bacillales</taxon>
        <taxon>Bacillaceae</taxon>
        <taxon>Mesobacillus</taxon>
    </lineage>
</organism>
<dbReference type="InterPro" id="IPR048147">
    <property type="entry name" value="CBO0543-like"/>
</dbReference>
<accession>A0A944CJC5</accession>
<protein>
    <submittedName>
        <fullName evidence="2">Uncharacterized protein</fullName>
    </submittedName>
</protein>
<keyword evidence="1" id="KW-0472">Membrane</keyword>
<evidence type="ECO:0000313" key="3">
    <source>
        <dbReference type="Proteomes" id="UP000761411"/>
    </source>
</evidence>
<evidence type="ECO:0000313" key="2">
    <source>
        <dbReference type="EMBL" id="MBS8264330.1"/>
    </source>
</evidence>
<keyword evidence="1" id="KW-0812">Transmembrane</keyword>
<dbReference type="AlphaFoldDB" id="A0A944CJC5"/>
<dbReference type="RefSeq" id="WP_213367826.1">
    <property type="nucleotide sequence ID" value="NZ_QTKX01000001.1"/>
</dbReference>
<evidence type="ECO:0000256" key="1">
    <source>
        <dbReference type="SAM" id="Phobius"/>
    </source>
</evidence>
<proteinExistence type="predicted"/>